<dbReference type="InterPro" id="IPR006342">
    <property type="entry name" value="FkbM_mtfrase"/>
</dbReference>
<dbReference type="Gene3D" id="3.40.50.150">
    <property type="entry name" value="Vaccinia Virus protein VP39"/>
    <property type="match status" value="1"/>
</dbReference>
<evidence type="ECO:0000259" key="1">
    <source>
        <dbReference type="Pfam" id="PF05050"/>
    </source>
</evidence>
<protein>
    <submittedName>
        <fullName evidence="2">FkbM family methyltransferase</fullName>
    </submittedName>
</protein>
<evidence type="ECO:0000313" key="2">
    <source>
        <dbReference type="EMBL" id="HGU52812.1"/>
    </source>
</evidence>
<dbReference type="InterPro" id="IPR052514">
    <property type="entry name" value="SAM-dependent_MTase"/>
</dbReference>
<sequence length="278" mass="32094">MKTVKRVYRWARISYKKEGLKGVLKYVYELFCFRIYPSLYMAYLRHRTGEDVILKDVLGYKMFIDLKNDSLGYHLIRYGIWEPGTTRMLFDFLHEGMSVIDIGANIGYFTLIEARAVGERGKVYAIEPDPRNLKLLRKNVEINNLHNVEVFNCAISDKTGTEKFYLARCSNWNTLIPSSDAFDVIDVIEVEAYSLDDFVEKNRIEKVDAIRMDIEGGEGKVIDGGISTLKKAKILIMETHPELVVELGYSMEWIIDKLKSLGFELMREIDGVCAFVRK</sequence>
<dbReference type="Pfam" id="PF05050">
    <property type="entry name" value="Methyltransf_21"/>
    <property type="match status" value="1"/>
</dbReference>
<name>A0A7V4KD26_FERPE</name>
<keyword evidence="2" id="KW-0808">Transferase</keyword>
<gene>
    <name evidence="2" type="ORF">ENT78_04720</name>
</gene>
<reference evidence="2" key="1">
    <citation type="journal article" date="2020" name="mSystems">
        <title>Genome- and Community-Level Interaction Insights into Carbon Utilization and Element Cycling Functions of Hydrothermarchaeota in Hydrothermal Sediment.</title>
        <authorList>
            <person name="Zhou Z."/>
            <person name="Liu Y."/>
            <person name="Xu W."/>
            <person name="Pan J."/>
            <person name="Luo Z.H."/>
            <person name="Li M."/>
        </authorList>
    </citation>
    <scope>NUCLEOTIDE SEQUENCE [LARGE SCALE GENOMIC DNA]</scope>
    <source>
        <strain evidence="2">SpSt-61</strain>
    </source>
</reference>
<comment type="caution">
    <text evidence="2">The sequence shown here is derived from an EMBL/GenBank/DDBJ whole genome shotgun (WGS) entry which is preliminary data.</text>
</comment>
<dbReference type="InterPro" id="IPR029063">
    <property type="entry name" value="SAM-dependent_MTases_sf"/>
</dbReference>
<organism evidence="2">
    <name type="scientific">Fervidobacterium pennivorans</name>
    <dbReference type="NCBI Taxonomy" id="93466"/>
    <lineage>
        <taxon>Bacteria</taxon>
        <taxon>Thermotogati</taxon>
        <taxon>Thermotogota</taxon>
        <taxon>Thermotogae</taxon>
        <taxon>Thermotogales</taxon>
        <taxon>Fervidobacteriaceae</taxon>
        <taxon>Fervidobacterium</taxon>
    </lineage>
</organism>
<accession>A0A7V4KD26</accession>
<dbReference type="PANTHER" id="PTHR34203:SF15">
    <property type="entry name" value="SLL1173 PROTEIN"/>
    <property type="match status" value="1"/>
</dbReference>
<dbReference type="GO" id="GO:0008168">
    <property type="term" value="F:methyltransferase activity"/>
    <property type="evidence" value="ECO:0007669"/>
    <property type="project" value="UniProtKB-KW"/>
</dbReference>
<dbReference type="GO" id="GO:0032259">
    <property type="term" value="P:methylation"/>
    <property type="evidence" value="ECO:0007669"/>
    <property type="project" value="UniProtKB-KW"/>
</dbReference>
<dbReference type="PANTHER" id="PTHR34203">
    <property type="entry name" value="METHYLTRANSFERASE, FKBM FAMILY PROTEIN"/>
    <property type="match status" value="1"/>
</dbReference>
<dbReference type="SUPFAM" id="SSF53335">
    <property type="entry name" value="S-adenosyl-L-methionine-dependent methyltransferases"/>
    <property type="match status" value="1"/>
</dbReference>
<proteinExistence type="predicted"/>
<dbReference type="NCBIfam" id="TIGR01444">
    <property type="entry name" value="fkbM_fam"/>
    <property type="match status" value="1"/>
</dbReference>
<feature type="domain" description="Methyltransferase FkbM" evidence="1">
    <location>
        <begin position="101"/>
        <end position="265"/>
    </location>
</feature>
<dbReference type="EMBL" id="DSZZ01000212">
    <property type="protein sequence ID" value="HGU52812.1"/>
    <property type="molecule type" value="Genomic_DNA"/>
</dbReference>
<keyword evidence="2" id="KW-0489">Methyltransferase</keyword>
<dbReference type="CDD" id="cd02440">
    <property type="entry name" value="AdoMet_MTases"/>
    <property type="match status" value="1"/>
</dbReference>
<dbReference type="AlphaFoldDB" id="A0A7V4KD26"/>